<dbReference type="AlphaFoldDB" id="A0A2G5BIM3"/>
<keyword evidence="3" id="KW-1185">Reference proteome</keyword>
<dbReference type="PANTHER" id="PTHR47219">
    <property type="entry name" value="RAB GTPASE-ACTIVATING PROTEIN 1-LIKE"/>
    <property type="match status" value="1"/>
</dbReference>
<dbReference type="Proteomes" id="UP000242474">
    <property type="component" value="Unassembled WGS sequence"/>
</dbReference>
<dbReference type="InterPro" id="IPR000195">
    <property type="entry name" value="Rab-GAP-TBC_dom"/>
</dbReference>
<dbReference type="EMBL" id="KZ303488">
    <property type="protein sequence ID" value="PIA18868.1"/>
    <property type="molecule type" value="Genomic_DNA"/>
</dbReference>
<sequence>MLSQLTANTVRRVLLNSEFAQRQQQVRKHGNAVNPDTRLPTEERQARVGVPLAEQIAEQRRNDEFRNEFGLPRSEELLAVIWTAVLAVPGSTTVYRGRLYLSTSFVCYMSQSFRGCRITIPLAAVRRIERAQTTDTNGLHCYELIITVWHQMRIAFRVPLDNNACNYWYDALRAQLKIMVAEQQRAKDSETGMTRYTIKGFCKTCASESLLAAGEKVSAAEIPECLGREFGFPGDSKMLKELPKRQRWAKYMREYGRNLTTVRTSEFDRLIRVGLPNNLRGEIWELSSGAMYLRFQNRGLYDKYVSDYLEHPGPCAEEIEKDLTRSLPEYAGYQAEEGISALRRVLNAYSLHDAELGYCQAMNIVASTMLVFMSEEQVFWTLTVMCNRMVPGYYSPSMYGASLDQAIFQSLAEEAMPMLAESFKRNDIQLSIACLPWFLTLFVNSMPLTYALRVLDCFFLEGPRVLFQIGLAILKINGGALLEVTDDGTFLFILKEYYRTLGDSAYPDATNARARQVTKFHELLYVAYSDFPAITHARIEELRRSHQLRIVHSVEDFSKRTFLRSIIDASGFTREQLSLLYDRYYVVLFSTRKSSENGNTAQKTTEDNGTSVNDGVTLDIYGFARFMFEISSWMR</sequence>
<dbReference type="GO" id="GO:0031267">
    <property type="term" value="F:small GTPase binding"/>
    <property type="evidence" value="ECO:0007669"/>
    <property type="project" value="TreeGrafter"/>
</dbReference>
<name>A0A2G5BIM3_COERN</name>
<dbReference type="InterPro" id="IPR004182">
    <property type="entry name" value="GRAM"/>
</dbReference>
<evidence type="ECO:0000313" key="2">
    <source>
        <dbReference type="EMBL" id="PIA18868.1"/>
    </source>
</evidence>
<dbReference type="SUPFAM" id="SSF47923">
    <property type="entry name" value="Ypt/Rab-GAP domain of gyp1p"/>
    <property type="match status" value="2"/>
</dbReference>
<dbReference type="InterPro" id="IPR050302">
    <property type="entry name" value="Rab_GAP_TBC_domain"/>
</dbReference>
<dbReference type="Pfam" id="PF02893">
    <property type="entry name" value="GRAM"/>
    <property type="match status" value="1"/>
</dbReference>
<dbReference type="Pfam" id="PF00566">
    <property type="entry name" value="RabGAP-TBC"/>
    <property type="match status" value="1"/>
</dbReference>
<dbReference type="Gene3D" id="1.10.10.750">
    <property type="entry name" value="Ypt/Rab-GAP domain of gyp1p, domain 1"/>
    <property type="match status" value="1"/>
</dbReference>
<dbReference type="Gene3D" id="1.10.8.270">
    <property type="entry name" value="putative rabgap domain of human tbc1 domain family member 14 like domains"/>
    <property type="match status" value="1"/>
</dbReference>
<gene>
    <name evidence="2" type="ORF">COEREDRAFT_38017</name>
</gene>
<reference evidence="2 3" key="1">
    <citation type="journal article" date="2015" name="Genome Biol. Evol.">
        <title>Phylogenomic analyses indicate that early fungi evolved digesting cell walls of algal ancestors of land plants.</title>
        <authorList>
            <person name="Chang Y."/>
            <person name="Wang S."/>
            <person name="Sekimoto S."/>
            <person name="Aerts A.L."/>
            <person name="Choi C."/>
            <person name="Clum A."/>
            <person name="LaButti K.M."/>
            <person name="Lindquist E.A."/>
            <person name="Yee Ngan C."/>
            <person name="Ohm R.A."/>
            <person name="Salamov A.A."/>
            <person name="Grigoriev I.V."/>
            <person name="Spatafora J.W."/>
            <person name="Berbee M.L."/>
        </authorList>
    </citation>
    <scope>NUCLEOTIDE SEQUENCE [LARGE SCALE GENOMIC DNA]</scope>
    <source>
        <strain evidence="2 3">NRRL 1564</strain>
    </source>
</reference>
<dbReference type="Gene3D" id="1.10.472.80">
    <property type="entry name" value="Ypt/Rab-GAP domain of gyp1p, domain 3"/>
    <property type="match status" value="1"/>
</dbReference>
<dbReference type="Gene3D" id="2.30.29.30">
    <property type="entry name" value="Pleckstrin-homology domain (PH domain)/Phosphotyrosine-binding domain (PTB)"/>
    <property type="match status" value="1"/>
</dbReference>
<dbReference type="STRING" id="763665.A0A2G5BIM3"/>
<dbReference type="PROSITE" id="PS50086">
    <property type="entry name" value="TBC_RABGAP"/>
    <property type="match status" value="1"/>
</dbReference>
<dbReference type="SMART" id="SM00568">
    <property type="entry name" value="GRAM"/>
    <property type="match status" value="1"/>
</dbReference>
<dbReference type="GO" id="GO:0005096">
    <property type="term" value="F:GTPase activator activity"/>
    <property type="evidence" value="ECO:0007669"/>
    <property type="project" value="TreeGrafter"/>
</dbReference>
<protein>
    <submittedName>
        <fullName evidence="2">TBC-domain-containing protein</fullName>
    </submittedName>
</protein>
<proteinExistence type="predicted"/>
<dbReference type="SMART" id="SM00164">
    <property type="entry name" value="TBC"/>
    <property type="match status" value="1"/>
</dbReference>
<feature type="domain" description="Rab-GAP TBC" evidence="1">
    <location>
        <begin position="274"/>
        <end position="462"/>
    </location>
</feature>
<evidence type="ECO:0000259" key="1">
    <source>
        <dbReference type="PROSITE" id="PS50086"/>
    </source>
</evidence>
<dbReference type="InterPro" id="IPR011993">
    <property type="entry name" value="PH-like_dom_sf"/>
</dbReference>
<feature type="non-terminal residue" evidence="2">
    <location>
        <position position="635"/>
    </location>
</feature>
<organism evidence="2 3">
    <name type="scientific">Coemansia reversa (strain ATCC 12441 / NRRL 1564)</name>
    <dbReference type="NCBI Taxonomy" id="763665"/>
    <lineage>
        <taxon>Eukaryota</taxon>
        <taxon>Fungi</taxon>
        <taxon>Fungi incertae sedis</taxon>
        <taxon>Zoopagomycota</taxon>
        <taxon>Kickxellomycotina</taxon>
        <taxon>Kickxellomycetes</taxon>
        <taxon>Kickxellales</taxon>
        <taxon>Kickxellaceae</taxon>
        <taxon>Coemansia</taxon>
    </lineage>
</organism>
<dbReference type="InterPro" id="IPR035969">
    <property type="entry name" value="Rab-GAP_TBC_sf"/>
</dbReference>
<evidence type="ECO:0000313" key="3">
    <source>
        <dbReference type="Proteomes" id="UP000242474"/>
    </source>
</evidence>
<dbReference type="PANTHER" id="PTHR47219:SF20">
    <property type="entry name" value="TBC1 DOMAIN FAMILY MEMBER 2B"/>
    <property type="match status" value="1"/>
</dbReference>
<accession>A0A2G5BIM3</accession>
<dbReference type="OrthoDB" id="17687at2759"/>